<dbReference type="RefSeq" id="WP_005896757.1">
    <property type="nucleotide sequence ID" value="NZ_AQGQ01000027.1"/>
</dbReference>
<feature type="chain" id="PRO_5004360971" evidence="1">
    <location>
        <begin position="22"/>
        <end position="135"/>
    </location>
</feature>
<accession>R1H5W1</accession>
<reference evidence="2 3" key="1">
    <citation type="journal article" date="2013" name="Genome Announc.">
        <title>Draft Genome Sequence of Aeromonas molluscorum Strain 848TT, Isolated from Bivalve Molluscs.</title>
        <authorList>
            <person name="Spataro N."/>
            <person name="Farfan M."/>
            <person name="Albarral V."/>
            <person name="Sanglas A."/>
            <person name="Loren J.G."/>
            <person name="Fuste M.C."/>
            <person name="Bosch E."/>
        </authorList>
    </citation>
    <scope>NUCLEOTIDE SEQUENCE [LARGE SCALE GENOMIC DNA]</scope>
    <source>
        <strain evidence="2 3">848</strain>
    </source>
</reference>
<proteinExistence type="predicted"/>
<feature type="signal peptide" evidence="1">
    <location>
        <begin position="1"/>
        <end position="21"/>
    </location>
</feature>
<keyword evidence="1" id="KW-0732">Signal</keyword>
<organism evidence="2 3">
    <name type="scientific">Aeromonas molluscorum 848</name>
    <dbReference type="NCBI Taxonomy" id="1268236"/>
    <lineage>
        <taxon>Bacteria</taxon>
        <taxon>Pseudomonadati</taxon>
        <taxon>Pseudomonadota</taxon>
        <taxon>Gammaproteobacteria</taxon>
        <taxon>Aeromonadales</taxon>
        <taxon>Aeromonadaceae</taxon>
        <taxon>Aeromonas</taxon>
    </lineage>
</organism>
<evidence type="ECO:0000313" key="2">
    <source>
        <dbReference type="EMBL" id="EOD55901.1"/>
    </source>
</evidence>
<name>R1H5W1_9GAMM</name>
<dbReference type="AlphaFoldDB" id="R1H5W1"/>
<protein>
    <submittedName>
        <fullName evidence="2">Lipoprotein</fullName>
    </submittedName>
</protein>
<evidence type="ECO:0000313" key="3">
    <source>
        <dbReference type="Proteomes" id="UP000013526"/>
    </source>
</evidence>
<comment type="caution">
    <text evidence="2">The sequence shown here is derived from an EMBL/GenBank/DDBJ whole genome shotgun (WGS) entry which is preliminary data.</text>
</comment>
<gene>
    <name evidence="2" type="ORF">G113_06594</name>
</gene>
<dbReference type="Proteomes" id="UP000013526">
    <property type="component" value="Unassembled WGS sequence"/>
</dbReference>
<dbReference type="PROSITE" id="PS51257">
    <property type="entry name" value="PROKAR_LIPOPROTEIN"/>
    <property type="match status" value="1"/>
</dbReference>
<keyword evidence="3" id="KW-1185">Reference proteome</keyword>
<keyword evidence="2" id="KW-0449">Lipoprotein</keyword>
<dbReference type="EMBL" id="AQGQ01000027">
    <property type="protein sequence ID" value="EOD55901.1"/>
    <property type="molecule type" value="Genomic_DNA"/>
</dbReference>
<dbReference type="PATRIC" id="fig|1268236.3.peg.1310"/>
<evidence type="ECO:0000256" key="1">
    <source>
        <dbReference type="SAM" id="SignalP"/>
    </source>
</evidence>
<sequence length="135" mass="15475">MKFSVRPYPALLIVMLPGLVACGFTQPSDQPPPLFSTHINEEGSKRFLFEAAPLETLPTRLQDDDGSKLQRQQSLLERRTALQDTQLQQTLEERGYCHQGFIVLSQTSWRIRGECNETANDRDRQAFPNRVDWQG</sequence>